<feature type="compositionally biased region" description="Polar residues" evidence="1">
    <location>
        <begin position="625"/>
        <end position="639"/>
    </location>
</feature>
<evidence type="ECO:0000256" key="1">
    <source>
        <dbReference type="SAM" id="MobiDB-lite"/>
    </source>
</evidence>
<name>A0ABR0K4B2_9EURO</name>
<evidence type="ECO:0000313" key="3">
    <source>
        <dbReference type="Proteomes" id="UP001345013"/>
    </source>
</evidence>
<dbReference type="Pfam" id="PF12520">
    <property type="entry name" value="DUF3723"/>
    <property type="match status" value="1"/>
</dbReference>
<sequence>MPGKRQVSRVKQNQIFQQAVNHESEKEQHFLGSAKVDLVHLTFDEMRDREDDQRNEDFLVDSFQRNGCVPLDPIFHVAAIIEHTDFESALSRRSVTSDMLLVRNAAHLPRLTFPQGFQLRCLFGRHRIKAAEKVLSTGNSWWIVNFYSSGLSPQLQATLTRQGTNEKPQNQGEVFHHILRSRVLLDTKSEDLWWTRLHSADQRREAERLLLRRDFRSVLGALSDIRPLFLDFRTGMIGPVLRLKSDNEVLRGLRNIEDFWLFAVGGQRASLGRIERHDIKTLELRCPALCASDRHFLQPLHRRGEIFRRFSAPERDQIWQQLLEYTAFVPSFYSFFENLKYLMAIAGCLKELVGLEYRQTVADAFEEAFRSDTQTATGDSGRDEQPSGIPREMRGNIAYRHLVFYIMQQLELLDPDSILLDGGPKVAFSASAVARHELAALAHRLGFRSVQIADKMSQDPYQAAARQALLSARASVVTDCSEQRMTAYSVKIAKVFKEFQKSVTVAPNPALLSSESGEKLERRRGCPLQKAHEQSCQPLTLDHVHGPDPDGLGEPTAFFVRRDIYLFFFGKLHQSGSETLVQASLNLRTTSAPSSPLQFADQGRADEQPHHEGVAALTIHRGQPVETSASPMDTESVYTDASLPPSEEANLTETGGNDDGEVPGRVRFVLYDQGHLRLVHEVPIDGEVDSRMESAAANFMRQSLVLMDRDTRTLAPSQCLRSVLDDSSLTVYLVPAVDMNQVPDLERTIAGMKRRASDDLDAQSRPRKIQVTGDAQSQYLIAKHGIW</sequence>
<evidence type="ECO:0000313" key="2">
    <source>
        <dbReference type="EMBL" id="KAK5086196.1"/>
    </source>
</evidence>
<proteinExistence type="predicted"/>
<feature type="region of interest" description="Disordered" evidence="1">
    <location>
        <begin position="372"/>
        <end position="391"/>
    </location>
</feature>
<protein>
    <submittedName>
        <fullName evidence="2">Uncharacterized protein</fullName>
    </submittedName>
</protein>
<accession>A0ABR0K4B2</accession>
<dbReference type="EMBL" id="JAVRRG010000098">
    <property type="protein sequence ID" value="KAK5086196.1"/>
    <property type="molecule type" value="Genomic_DNA"/>
</dbReference>
<gene>
    <name evidence="2" type="ORF">LTR24_006981</name>
</gene>
<dbReference type="Proteomes" id="UP001345013">
    <property type="component" value="Unassembled WGS sequence"/>
</dbReference>
<feature type="region of interest" description="Disordered" evidence="1">
    <location>
        <begin position="625"/>
        <end position="661"/>
    </location>
</feature>
<dbReference type="InterPro" id="IPR022198">
    <property type="entry name" value="DUF3723"/>
</dbReference>
<comment type="caution">
    <text evidence="2">The sequence shown here is derived from an EMBL/GenBank/DDBJ whole genome shotgun (WGS) entry which is preliminary data.</text>
</comment>
<reference evidence="2 3" key="1">
    <citation type="submission" date="2023-08" db="EMBL/GenBank/DDBJ databases">
        <title>Black Yeasts Isolated from many extreme environments.</title>
        <authorList>
            <person name="Coleine C."/>
            <person name="Stajich J.E."/>
            <person name="Selbmann L."/>
        </authorList>
    </citation>
    <scope>NUCLEOTIDE SEQUENCE [LARGE SCALE GENOMIC DNA]</scope>
    <source>
        <strain evidence="2 3">CCFEE 5885</strain>
    </source>
</reference>
<organism evidence="2 3">
    <name type="scientific">Lithohypha guttulata</name>
    <dbReference type="NCBI Taxonomy" id="1690604"/>
    <lineage>
        <taxon>Eukaryota</taxon>
        <taxon>Fungi</taxon>
        <taxon>Dikarya</taxon>
        <taxon>Ascomycota</taxon>
        <taxon>Pezizomycotina</taxon>
        <taxon>Eurotiomycetes</taxon>
        <taxon>Chaetothyriomycetidae</taxon>
        <taxon>Chaetothyriales</taxon>
        <taxon>Trichomeriaceae</taxon>
        <taxon>Lithohypha</taxon>
    </lineage>
</organism>
<keyword evidence="3" id="KW-1185">Reference proteome</keyword>